<keyword evidence="1" id="KW-0472">Membrane</keyword>
<feature type="transmembrane region" description="Helical" evidence="1">
    <location>
        <begin position="211"/>
        <end position="235"/>
    </location>
</feature>
<dbReference type="Pfam" id="PF04298">
    <property type="entry name" value="Zn_peptidase_2"/>
    <property type="match status" value="1"/>
</dbReference>
<dbReference type="PANTHER" id="PTHR36434:SF1">
    <property type="entry name" value="MEMBRANE PROTEASE YUGP-RELATED"/>
    <property type="match status" value="1"/>
</dbReference>
<dbReference type="Proteomes" id="UP000233482">
    <property type="component" value="Unassembled WGS sequence"/>
</dbReference>
<reference evidence="2 3" key="1">
    <citation type="submission" date="2017-12" db="EMBL/GenBank/DDBJ databases">
        <title>Genomics of Macrococcus caseolyticus.</title>
        <authorList>
            <person name="MacFadyen A.C."/>
            <person name="Paterson G.K."/>
        </authorList>
    </citation>
    <scope>NUCLEOTIDE SEQUENCE [LARGE SCALE GENOMIC DNA]</scope>
    <source>
        <strain evidence="2 3">5788_EF188</strain>
    </source>
</reference>
<evidence type="ECO:0000313" key="3">
    <source>
        <dbReference type="Proteomes" id="UP000233482"/>
    </source>
</evidence>
<evidence type="ECO:0000313" key="2">
    <source>
        <dbReference type="EMBL" id="PKE26725.1"/>
    </source>
</evidence>
<sequence length="241" mass="26245">MKLNLLRSVLMSYILYFIIIMLVPMYFQYKVKSTYNKYSRVKSTSGKSGQQVAEEILAANGITDVRVVEGEGFLSDHYDPSKKLVVLSPSNFRQPSVAGTAIAAHEVGHAIQHATGYSMLKLRSALLPLANLGTTFSYLLIMIGAVLTGISQQGGGIGSMAIWAGVILMSFAVLFSIVTLPVEFDASNRAMNQIEKLGIVNAEEYKHAKRVLSAAAMTYVAATAVAVAEFLRFFMMARNSD</sequence>
<comment type="caution">
    <text evidence="2">The sequence shown here is derived from an EMBL/GenBank/DDBJ whole genome shotgun (WGS) entry which is preliminary data.</text>
</comment>
<proteinExistence type="predicted"/>
<dbReference type="EMBL" id="PIXC01000005">
    <property type="protein sequence ID" value="PKE26725.1"/>
    <property type="molecule type" value="Genomic_DNA"/>
</dbReference>
<feature type="transmembrane region" description="Helical" evidence="1">
    <location>
        <begin position="129"/>
        <end position="150"/>
    </location>
</feature>
<evidence type="ECO:0000256" key="1">
    <source>
        <dbReference type="SAM" id="Phobius"/>
    </source>
</evidence>
<protein>
    <submittedName>
        <fullName evidence="2">Zinc metallopeptidase</fullName>
    </submittedName>
</protein>
<gene>
    <name evidence="2" type="ORF">CW686_03370</name>
</gene>
<dbReference type="AlphaFoldDB" id="A0A855GV81"/>
<feature type="transmembrane region" description="Helical" evidence="1">
    <location>
        <begin position="162"/>
        <end position="182"/>
    </location>
</feature>
<name>A0A855GV81_9STAP</name>
<keyword evidence="1" id="KW-0812">Transmembrane</keyword>
<organism evidence="2 3">
    <name type="scientific">Macrococcoides caseolyticum</name>
    <dbReference type="NCBI Taxonomy" id="69966"/>
    <lineage>
        <taxon>Bacteria</taxon>
        <taxon>Bacillati</taxon>
        <taxon>Bacillota</taxon>
        <taxon>Bacilli</taxon>
        <taxon>Bacillales</taxon>
        <taxon>Staphylococcaceae</taxon>
        <taxon>Macrococcoides</taxon>
    </lineage>
</organism>
<feature type="transmembrane region" description="Helical" evidence="1">
    <location>
        <begin position="6"/>
        <end position="27"/>
    </location>
</feature>
<accession>A0A855GV81</accession>
<dbReference type="InterPro" id="IPR007395">
    <property type="entry name" value="Zn_peptidase_2"/>
</dbReference>
<dbReference type="PANTHER" id="PTHR36434">
    <property type="entry name" value="MEMBRANE PROTEASE YUGP-RELATED"/>
    <property type="match status" value="1"/>
</dbReference>
<keyword evidence="1" id="KW-1133">Transmembrane helix</keyword>